<dbReference type="Pfam" id="PF00595">
    <property type="entry name" value="PDZ"/>
    <property type="match status" value="1"/>
</dbReference>
<dbReference type="FunFam" id="1.10.510.10:FF:000012">
    <property type="entry name" value="microtubule-associated serine/threonine-protein kinase 2 isoform X1"/>
    <property type="match status" value="1"/>
</dbReference>
<evidence type="ECO:0000256" key="9">
    <source>
        <dbReference type="ARBA" id="ARBA00022723"/>
    </source>
</evidence>
<organism evidence="20 21">
    <name type="scientific">Onychostoma macrolepis</name>
    <dbReference type="NCBI Taxonomy" id="369639"/>
    <lineage>
        <taxon>Eukaryota</taxon>
        <taxon>Metazoa</taxon>
        <taxon>Chordata</taxon>
        <taxon>Craniata</taxon>
        <taxon>Vertebrata</taxon>
        <taxon>Euteleostomi</taxon>
        <taxon>Actinopterygii</taxon>
        <taxon>Neopterygii</taxon>
        <taxon>Teleostei</taxon>
        <taxon>Ostariophysi</taxon>
        <taxon>Cypriniformes</taxon>
        <taxon>Cyprinidae</taxon>
        <taxon>Acrossocheilinae</taxon>
        <taxon>Onychostoma</taxon>
    </lineage>
</organism>
<dbReference type="InterPro" id="IPR037711">
    <property type="entry name" value="MAST"/>
</dbReference>
<dbReference type="InterPro" id="IPR000719">
    <property type="entry name" value="Prot_kinase_dom"/>
</dbReference>
<feature type="compositionally biased region" description="Low complexity" evidence="16">
    <location>
        <begin position="1186"/>
        <end position="1198"/>
    </location>
</feature>
<dbReference type="InterPro" id="IPR001478">
    <property type="entry name" value="PDZ"/>
</dbReference>
<feature type="compositionally biased region" description="Basic and acidic residues" evidence="16">
    <location>
        <begin position="1453"/>
        <end position="1468"/>
    </location>
</feature>
<feature type="compositionally biased region" description="Polar residues" evidence="16">
    <location>
        <begin position="60"/>
        <end position="74"/>
    </location>
</feature>
<feature type="compositionally biased region" description="Polar residues" evidence="16">
    <location>
        <begin position="1562"/>
        <end position="1571"/>
    </location>
</feature>
<dbReference type="EMBL" id="JAAMOB010000003">
    <property type="protein sequence ID" value="KAF4116419.1"/>
    <property type="molecule type" value="Genomic_DNA"/>
</dbReference>
<evidence type="ECO:0000313" key="21">
    <source>
        <dbReference type="Proteomes" id="UP000579812"/>
    </source>
</evidence>
<evidence type="ECO:0000259" key="18">
    <source>
        <dbReference type="PROSITE" id="PS50106"/>
    </source>
</evidence>
<dbReference type="OrthoDB" id="10070999at2759"/>
<feature type="domain" description="AGC-kinase C-terminal" evidence="19">
    <location>
        <begin position="638"/>
        <end position="706"/>
    </location>
</feature>
<keyword evidence="7" id="KW-0597">Phosphoprotein</keyword>
<feature type="region of interest" description="Disordered" evidence="16">
    <location>
        <begin position="1055"/>
        <end position="1164"/>
    </location>
</feature>
<dbReference type="GO" id="GO:0000287">
    <property type="term" value="F:magnesium ion binding"/>
    <property type="evidence" value="ECO:0007669"/>
    <property type="project" value="InterPro"/>
</dbReference>
<feature type="region of interest" description="Disordered" evidence="16">
    <location>
        <begin position="130"/>
        <end position="157"/>
    </location>
</feature>
<dbReference type="FunFam" id="3.30.200.20:FF:001045">
    <property type="entry name" value="Microtubule-associated serine/threonine kinase 1a"/>
    <property type="match status" value="1"/>
</dbReference>
<dbReference type="InterPro" id="IPR008271">
    <property type="entry name" value="Ser/Thr_kinase_AS"/>
</dbReference>
<dbReference type="PROSITE" id="PS50106">
    <property type="entry name" value="PDZ"/>
    <property type="match status" value="1"/>
</dbReference>
<dbReference type="GO" id="GO:0004674">
    <property type="term" value="F:protein serine/threonine kinase activity"/>
    <property type="evidence" value="ECO:0007669"/>
    <property type="project" value="UniProtKB-KW"/>
</dbReference>
<feature type="region of interest" description="Disordered" evidence="16">
    <location>
        <begin position="1305"/>
        <end position="1639"/>
    </location>
</feature>
<feature type="compositionally biased region" description="Basic and acidic residues" evidence="16">
    <location>
        <begin position="1586"/>
        <end position="1600"/>
    </location>
</feature>
<keyword evidence="11" id="KW-0418">Kinase</keyword>
<dbReference type="GO" id="GO:0035556">
    <property type="term" value="P:intracellular signal transduction"/>
    <property type="evidence" value="ECO:0007669"/>
    <property type="project" value="TreeGrafter"/>
</dbReference>
<comment type="catalytic activity">
    <reaction evidence="14">
        <text>L-threonyl-[protein] + ATP = O-phospho-L-threonyl-[protein] + ADP + H(+)</text>
        <dbReference type="Rhea" id="RHEA:46608"/>
        <dbReference type="Rhea" id="RHEA-COMP:11060"/>
        <dbReference type="Rhea" id="RHEA-COMP:11605"/>
        <dbReference type="ChEBI" id="CHEBI:15378"/>
        <dbReference type="ChEBI" id="CHEBI:30013"/>
        <dbReference type="ChEBI" id="CHEBI:30616"/>
        <dbReference type="ChEBI" id="CHEBI:61977"/>
        <dbReference type="ChEBI" id="CHEBI:456216"/>
        <dbReference type="EC" id="2.7.11.1"/>
    </reaction>
</comment>
<feature type="compositionally biased region" description="Low complexity" evidence="16">
    <location>
        <begin position="1087"/>
        <end position="1113"/>
    </location>
</feature>
<evidence type="ECO:0000256" key="3">
    <source>
        <dbReference type="ARBA" id="ARBA00009903"/>
    </source>
</evidence>
<dbReference type="FunFam" id="2.30.42.10:FF:000008">
    <property type="entry name" value="microtubule-associated serine/threonine-protein kinase 4 isoform X2"/>
    <property type="match status" value="1"/>
</dbReference>
<dbReference type="GO" id="GO:0005524">
    <property type="term" value="F:ATP binding"/>
    <property type="evidence" value="ECO:0007669"/>
    <property type="project" value="UniProtKB-KW"/>
</dbReference>
<feature type="compositionally biased region" description="Low complexity" evidence="16">
    <location>
        <begin position="920"/>
        <end position="944"/>
    </location>
</feature>
<feature type="compositionally biased region" description="Low complexity" evidence="16">
    <location>
        <begin position="88"/>
        <end position="105"/>
    </location>
</feature>
<keyword evidence="5" id="KW-0963">Cytoplasm</keyword>
<feature type="compositionally biased region" description="Polar residues" evidence="16">
    <location>
        <begin position="1114"/>
        <end position="1127"/>
    </location>
</feature>
<dbReference type="CDD" id="cd23073">
    <property type="entry name" value="PDZ_MAST1"/>
    <property type="match status" value="1"/>
</dbReference>
<feature type="compositionally biased region" description="Basic residues" evidence="16">
    <location>
        <begin position="1055"/>
        <end position="1065"/>
    </location>
</feature>
<feature type="compositionally biased region" description="Polar residues" evidence="16">
    <location>
        <begin position="1355"/>
        <end position="1382"/>
    </location>
</feature>
<name>A0A7J6DB41_9TELE</name>
<dbReference type="SUPFAM" id="SSF56112">
    <property type="entry name" value="Protein kinase-like (PK-like)"/>
    <property type="match status" value="1"/>
</dbReference>
<accession>A0A7J6DB41</accession>
<evidence type="ECO:0000256" key="8">
    <source>
        <dbReference type="ARBA" id="ARBA00022679"/>
    </source>
</evidence>
<evidence type="ECO:0000256" key="16">
    <source>
        <dbReference type="SAM" id="MobiDB-lite"/>
    </source>
</evidence>
<dbReference type="SUPFAM" id="SSF140482">
    <property type="entry name" value="MAST3 pre-PK domain-like"/>
    <property type="match status" value="1"/>
</dbReference>
<evidence type="ECO:0000256" key="12">
    <source>
        <dbReference type="ARBA" id="ARBA00022840"/>
    </source>
</evidence>
<comment type="cofactor">
    <cofactor evidence="1">
        <name>Mg(2+)</name>
        <dbReference type="ChEBI" id="CHEBI:18420"/>
    </cofactor>
</comment>
<dbReference type="FunFam" id="1.20.1480.20:FF:000001">
    <property type="entry name" value="microtubule-associated serine/threonine-protein kinase 4 isoform X1"/>
    <property type="match status" value="1"/>
</dbReference>
<dbReference type="PROSITE" id="PS51285">
    <property type="entry name" value="AGC_KINASE_CTER"/>
    <property type="match status" value="1"/>
</dbReference>
<feature type="compositionally biased region" description="Basic and acidic residues" evidence="16">
    <location>
        <begin position="1066"/>
        <end position="1075"/>
    </location>
</feature>
<keyword evidence="12" id="KW-0067">ATP-binding</keyword>
<dbReference type="GO" id="GO:0005737">
    <property type="term" value="C:cytoplasm"/>
    <property type="evidence" value="ECO:0007669"/>
    <property type="project" value="UniProtKB-SubCell"/>
</dbReference>
<keyword evidence="9" id="KW-0479">Metal-binding</keyword>
<keyword evidence="8" id="KW-0808">Transferase</keyword>
<feature type="compositionally biased region" description="Basic and acidic residues" evidence="16">
    <location>
        <begin position="1342"/>
        <end position="1354"/>
    </location>
</feature>
<keyword evidence="10" id="KW-0547">Nucleotide-binding</keyword>
<feature type="region of interest" description="Disordered" evidence="16">
    <location>
        <begin position="1"/>
        <end position="113"/>
    </location>
</feature>
<dbReference type="InterPro" id="IPR036034">
    <property type="entry name" value="PDZ_sf"/>
</dbReference>
<dbReference type="Gene3D" id="3.30.200.20">
    <property type="entry name" value="Phosphorylase Kinase, domain 1"/>
    <property type="match status" value="1"/>
</dbReference>
<dbReference type="SMART" id="SM00228">
    <property type="entry name" value="PDZ"/>
    <property type="match status" value="1"/>
</dbReference>
<evidence type="ECO:0000256" key="4">
    <source>
        <dbReference type="ARBA" id="ARBA00012513"/>
    </source>
</evidence>
<comment type="similarity">
    <text evidence="3">Belongs to the protein kinase superfamily. AGC Ser/Thr protein kinase family.</text>
</comment>
<comment type="subcellular location">
    <subcellularLocation>
        <location evidence="2">Cytoplasm</location>
    </subcellularLocation>
</comment>
<dbReference type="PROSITE" id="PS50011">
    <property type="entry name" value="PROTEIN_KINASE_DOM"/>
    <property type="match status" value="1"/>
</dbReference>
<keyword evidence="6" id="KW-0723">Serine/threonine-protein kinase</keyword>
<dbReference type="InterPro" id="IPR050236">
    <property type="entry name" value="Ser_Thr_kinase_AGC"/>
</dbReference>
<evidence type="ECO:0000256" key="2">
    <source>
        <dbReference type="ARBA" id="ARBA00004496"/>
    </source>
</evidence>
<dbReference type="InterPro" id="IPR023142">
    <property type="entry name" value="MAST_pre-PK_dom_sf"/>
</dbReference>
<comment type="catalytic activity">
    <reaction evidence="15">
        <text>L-seryl-[protein] + ATP = O-phospho-L-seryl-[protein] + ADP + H(+)</text>
        <dbReference type="Rhea" id="RHEA:17989"/>
        <dbReference type="Rhea" id="RHEA-COMP:9863"/>
        <dbReference type="Rhea" id="RHEA-COMP:11604"/>
        <dbReference type="ChEBI" id="CHEBI:15378"/>
        <dbReference type="ChEBI" id="CHEBI:29999"/>
        <dbReference type="ChEBI" id="CHEBI:30616"/>
        <dbReference type="ChEBI" id="CHEBI:83421"/>
        <dbReference type="ChEBI" id="CHEBI:456216"/>
        <dbReference type="EC" id="2.7.11.1"/>
    </reaction>
</comment>
<dbReference type="InterPro" id="IPR011009">
    <property type="entry name" value="Kinase-like_dom_sf"/>
</dbReference>
<evidence type="ECO:0000256" key="13">
    <source>
        <dbReference type="ARBA" id="ARBA00022842"/>
    </source>
</evidence>
<evidence type="ECO:0000259" key="19">
    <source>
        <dbReference type="PROSITE" id="PS51285"/>
    </source>
</evidence>
<dbReference type="CDD" id="cd05609">
    <property type="entry name" value="STKc_MAST"/>
    <property type="match status" value="1"/>
</dbReference>
<dbReference type="SMART" id="SM00220">
    <property type="entry name" value="S_TKc"/>
    <property type="match status" value="1"/>
</dbReference>
<feature type="compositionally biased region" description="Low complexity" evidence="16">
    <location>
        <begin position="1484"/>
        <end position="1500"/>
    </location>
</feature>
<evidence type="ECO:0000256" key="5">
    <source>
        <dbReference type="ARBA" id="ARBA00022490"/>
    </source>
</evidence>
<feature type="region of interest" description="Disordered" evidence="16">
    <location>
        <begin position="789"/>
        <end position="812"/>
    </location>
</feature>
<evidence type="ECO:0000259" key="17">
    <source>
        <dbReference type="PROSITE" id="PS50011"/>
    </source>
</evidence>
<dbReference type="Proteomes" id="UP000579812">
    <property type="component" value="Unassembled WGS sequence"/>
</dbReference>
<evidence type="ECO:0000256" key="15">
    <source>
        <dbReference type="ARBA" id="ARBA00048679"/>
    </source>
</evidence>
<sequence>MDDSGIIRRRRLQDLPLPRKNSSCRSNRKSLILTSTSPTLPRPHSPLPGHIGSSPLDSPRNFSPSTPAHFSFASSRRDGRRWSLASLPSSGYGTNTPSSTSSSSSQERLHQLPSQPTMDELHFLSKHFGSTESITDDDGGRCSPHIRPRSRSLSPGRSHSCYDNEIIMMNHVYRERFPKATAQMEGRLCDFMHSYCPESVLPLADGVLSFIHHQIIELSRDCLTKSKEGLITSIYFFELQENLEKLLDDAYKRSESSELTFVTELVKKLLFIIARPARLLECLEFNPEEFYHLLEAAEDHAKEGHLMKTDIPRYIISQLGLTRDPLEEMVGREHYDSEGPVTPETDDSAEGKIKPMKPPGEADFQTIKLISNGAYGAVYLVRHLETRQRFAMKKINKQNLILRNQIQQAFVERDILTFAENPFVVSMFCSFETRRHLCMVMEYVEGGDCATLLKNIGALPVEMARMYFAETVLALEYIHNYGIVHRDLKPDNLLITSMGHIKLTDFGLSKMGLMSLTTNLYEGHIEKDTREFLDKQVCGTPEYIAPEVILRQGYGKPVDWWAMGIILYEFLVGCVPFFGDTPEELFGQVITDDIAWPEDDDALPADAQHLISSLLQTNPLLRLGTGGAFEVKEHPFFCDLDWSSLLRQKAEFIPHLESEEDTSYFDTRSERYHHIQSYDEDDTNDDEPVEIHHFSSCSPRFSKVYSSMEHLSQLEHKPVVTRREPKAHREDRSKRESLGSLTLRDKSWRTGSPEMKRLSCSELSFTESDSSPPGARRRFSALMDTHRFASPLEGDGDTHTRQTPIKTRGSSLEGANVPICSGLVESSYTASVGHPGDKLLRPADAAAATPAVPLHIPDSFGPRVGSDLVLRRARHHQIPTDSEKRSATRSGTKVIKSASTTALSVIIPAVEQHGTSPLASPMSPRSISSNPSSRDSSPSRDYSPTVNVLRSPITIHRSGKKYGFTLRAIRVYMGDSNVYSVHHMVWHVECGGPAQEAGLCAGDLITHVNGESVHGLVHTEVVELILKSGSKVTVTTTPFENTSIKIGPARKLSYKAKMARRNKKSVAKDGQESKKRSSLFRKITKQSNLLHTSRSLSSLNRSLSSGDSLPGSPTHNLSARSPTQTYRSPPDSAYLGTSSQSSSPASSTPNSPATSQHMRPSSLYGLSPKLHRQYRSARCKSAGNIPLSPLAHTPSPTSSSPPPIAGHTVGSSNTTQAFPAKLHASPPITRPRPKSAEPPRSPLLQRVQSAEKLGPPPSPSFPSSTSSVGSDRKGGLCVSMRKHGLEVVHAEYRRESFHCEHALQSLMEIEGENTPGAPPSPPDQTPTHIPVVRQLGRQDSIAGRESEGKARQPDSSESVLRTASKTQPVATTLDPKSTQSGEPPQEKKVASKSESSQVVSTGKEAARDAGKSESLYAMGSSPKIPERTPVVQSSGAQELKPYSLQSDGPKGLENGKEMGKIPVKEKTARTMAPDASKSSKGPLSVEGTGSSSVGVTKVSEAVPAQSKTIEERVQTPSGSARGPQEERCRLEAAEESPASPSPTARSPCASKSRAVSPGDRSSFVTQLTSVAKTVLGPMKLGSQDGGKAKDSSKTNEDKRAATLGKSEASSGSRRGLTGTWPGPGSSKPEKASKSSSKHS</sequence>
<proteinExistence type="inferred from homology"/>
<feature type="compositionally biased region" description="Low complexity" evidence="16">
    <location>
        <begin position="14"/>
        <end position="25"/>
    </location>
</feature>
<dbReference type="Gene3D" id="2.30.42.10">
    <property type="match status" value="1"/>
</dbReference>
<evidence type="ECO:0000256" key="7">
    <source>
        <dbReference type="ARBA" id="ARBA00022553"/>
    </source>
</evidence>
<feature type="compositionally biased region" description="Basic and acidic residues" evidence="16">
    <location>
        <begin position="1523"/>
        <end position="1532"/>
    </location>
</feature>
<feature type="region of interest" description="Disordered" evidence="16">
    <location>
        <begin position="1183"/>
        <end position="1214"/>
    </location>
</feature>
<feature type="compositionally biased region" description="Polar residues" evidence="16">
    <location>
        <begin position="801"/>
        <end position="810"/>
    </location>
</feature>
<reference evidence="20 21" key="1">
    <citation type="submission" date="2020-04" db="EMBL/GenBank/DDBJ databases">
        <title>Chromosome-level genome assembly of a cyprinid fish Onychostoma macrolepis by integration of Nanopore Sequencing, Bionano and Hi-C technology.</title>
        <authorList>
            <person name="Wang D."/>
        </authorList>
    </citation>
    <scope>NUCLEOTIDE SEQUENCE [LARGE SCALE GENOMIC DNA]</scope>
    <source>
        <strain evidence="20">SWU-2019</strain>
        <tissue evidence="20">Muscle</tissue>
    </source>
</reference>
<feature type="domain" description="PDZ" evidence="18">
    <location>
        <begin position="952"/>
        <end position="1040"/>
    </location>
</feature>
<evidence type="ECO:0000313" key="20">
    <source>
        <dbReference type="EMBL" id="KAF4116419.1"/>
    </source>
</evidence>
<dbReference type="Pfam" id="PF00069">
    <property type="entry name" value="Pkinase"/>
    <property type="match status" value="1"/>
</dbReference>
<dbReference type="PANTHER" id="PTHR24356">
    <property type="entry name" value="SERINE/THREONINE-PROTEIN KINASE"/>
    <property type="match status" value="1"/>
</dbReference>
<dbReference type="PROSITE" id="PS00108">
    <property type="entry name" value="PROTEIN_KINASE_ST"/>
    <property type="match status" value="1"/>
</dbReference>
<dbReference type="GO" id="GO:0032502">
    <property type="term" value="P:developmental process"/>
    <property type="evidence" value="ECO:0007669"/>
    <property type="project" value="UniProtKB-ARBA"/>
</dbReference>
<dbReference type="GO" id="GO:0007010">
    <property type="term" value="P:cytoskeleton organization"/>
    <property type="evidence" value="ECO:0007669"/>
    <property type="project" value="TreeGrafter"/>
</dbReference>
<feature type="region of interest" description="Disordered" evidence="16">
    <location>
        <begin position="718"/>
        <end position="754"/>
    </location>
</feature>
<dbReference type="InterPro" id="IPR015022">
    <property type="entry name" value="MAST_pre-PK_dom"/>
</dbReference>
<dbReference type="InterPro" id="IPR000961">
    <property type="entry name" value="AGC-kinase_C"/>
</dbReference>
<evidence type="ECO:0000256" key="1">
    <source>
        <dbReference type="ARBA" id="ARBA00001946"/>
    </source>
</evidence>
<dbReference type="Gene3D" id="1.20.1480.20">
    <property type="entry name" value="MAST3 pre-PK domain-like"/>
    <property type="match status" value="1"/>
</dbReference>
<feature type="compositionally biased region" description="Low complexity" evidence="16">
    <location>
        <begin position="1137"/>
        <end position="1156"/>
    </location>
</feature>
<protein>
    <recommendedName>
        <fullName evidence="4">non-specific serine/threonine protein kinase</fullName>
        <ecNumber evidence="4">2.7.11.1</ecNumber>
    </recommendedName>
</protein>
<dbReference type="SUPFAM" id="SSF50156">
    <property type="entry name" value="PDZ domain-like"/>
    <property type="match status" value="1"/>
</dbReference>
<evidence type="ECO:0000256" key="14">
    <source>
        <dbReference type="ARBA" id="ARBA00047899"/>
    </source>
</evidence>
<feature type="domain" description="Protein kinase" evidence="17">
    <location>
        <begin position="364"/>
        <end position="637"/>
    </location>
</feature>
<feature type="region of interest" description="Disordered" evidence="16">
    <location>
        <begin position="914"/>
        <end position="945"/>
    </location>
</feature>
<evidence type="ECO:0000256" key="11">
    <source>
        <dbReference type="ARBA" id="ARBA00022777"/>
    </source>
</evidence>
<comment type="caution">
    <text evidence="20">The sequence shown here is derived from an EMBL/GenBank/DDBJ whole genome shotgun (WGS) entry which is preliminary data.</text>
</comment>
<dbReference type="Pfam" id="PF08926">
    <property type="entry name" value="DUF1908"/>
    <property type="match status" value="1"/>
</dbReference>
<evidence type="ECO:0000256" key="10">
    <source>
        <dbReference type="ARBA" id="ARBA00022741"/>
    </source>
</evidence>
<dbReference type="Gene3D" id="1.10.510.10">
    <property type="entry name" value="Transferase(Phosphotransferase) domain 1"/>
    <property type="match status" value="1"/>
</dbReference>
<feature type="compositionally biased region" description="Low complexity" evidence="16">
    <location>
        <begin position="1535"/>
        <end position="1550"/>
    </location>
</feature>
<keyword evidence="21" id="KW-1185">Reference proteome</keyword>
<dbReference type="EC" id="2.7.11.1" evidence="4"/>
<gene>
    <name evidence="20" type="ORF">G5714_003908</name>
</gene>
<evidence type="ECO:0000256" key="6">
    <source>
        <dbReference type="ARBA" id="ARBA00022527"/>
    </source>
</evidence>
<keyword evidence="13" id="KW-0460">Magnesium</keyword>
<feature type="region of interest" description="Disordered" evidence="16">
    <location>
        <begin position="1246"/>
        <end position="1273"/>
    </location>
</feature>
<dbReference type="PANTHER" id="PTHR24356:SF150">
    <property type="entry name" value="MICROTUBULE-ASSOCIATED SERINE_THREONINE-PROTEIN KINASE 1"/>
    <property type="match status" value="1"/>
</dbReference>